<gene>
    <name evidence="1" type="ORF">KYI10_11730</name>
</gene>
<dbReference type="EMBL" id="CP079956">
    <property type="protein sequence ID" value="QYA34062.1"/>
    <property type="molecule type" value="Genomic_DNA"/>
</dbReference>
<accession>A0AAT9P8Q0</accession>
<keyword evidence="1" id="KW-0614">Plasmid</keyword>
<evidence type="ECO:0000313" key="1">
    <source>
        <dbReference type="EMBL" id="QYA34062.1"/>
    </source>
</evidence>
<reference evidence="1" key="1">
    <citation type="submission" date="2024-06" db="EMBL/GenBank/DDBJ databases">
        <title>Prevalence and characterization of methicillin-resistant Macrococcus spp. in food producing animals and meat in Switzerland in 2019.</title>
        <authorList>
            <person name="Keller J.E."/>
            <person name="Schwendener S."/>
            <person name="Neuenschwander J."/>
            <person name="Overesch G."/>
            <person name="Perreten V."/>
        </authorList>
    </citation>
    <scope>NUCLEOTIDE SEQUENCE</scope>
    <source>
        <strain evidence="1">19Msa1099</strain>
        <plasmid evidence="1">p19Msa1047_11</plasmid>
    </source>
</reference>
<protein>
    <submittedName>
        <fullName evidence="1">Uncharacterized protein</fullName>
    </submittedName>
</protein>
<sequence>MEKKKSKIKTLNRKVKNKIKDDFRSVAEVEEGSIINALRKLYIKLFKS</sequence>
<name>A0AAT9P8Q0_9STAP</name>
<geneLocation type="plasmid" evidence="1">
    <name>p19Msa1047_11</name>
</geneLocation>
<organism evidence="1">
    <name type="scientific">Macrococcus psychrotolerans</name>
    <dbReference type="NCBI Taxonomy" id="3039389"/>
    <lineage>
        <taxon>Bacteria</taxon>
        <taxon>Bacillati</taxon>
        <taxon>Bacillota</taxon>
        <taxon>Bacilli</taxon>
        <taxon>Bacillales</taxon>
        <taxon>Staphylococcaceae</taxon>
        <taxon>Macrococcus</taxon>
    </lineage>
</organism>
<dbReference type="AlphaFoldDB" id="A0AAT9P8Q0"/>
<proteinExistence type="predicted"/>